<keyword evidence="3" id="KW-1185">Reference proteome</keyword>
<evidence type="ECO:0000313" key="3">
    <source>
        <dbReference type="Proteomes" id="UP001234989"/>
    </source>
</evidence>
<dbReference type="EMBL" id="CP133621">
    <property type="protein sequence ID" value="WMV50298.1"/>
    <property type="molecule type" value="Genomic_DNA"/>
</dbReference>
<dbReference type="Proteomes" id="UP001234989">
    <property type="component" value="Chromosome 10"/>
</dbReference>
<feature type="non-terminal residue" evidence="2">
    <location>
        <position position="76"/>
    </location>
</feature>
<dbReference type="AlphaFoldDB" id="A0AAF0ZUK1"/>
<organism evidence="2 3">
    <name type="scientific">Solanum verrucosum</name>
    <dbReference type="NCBI Taxonomy" id="315347"/>
    <lineage>
        <taxon>Eukaryota</taxon>
        <taxon>Viridiplantae</taxon>
        <taxon>Streptophyta</taxon>
        <taxon>Embryophyta</taxon>
        <taxon>Tracheophyta</taxon>
        <taxon>Spermatophyta</taxon>
        <taxon>Magnoliopsida</taxon>
        <taxon>eudicotyledons</taxon>
        <taxon>Gunneridae</taxon>
        <taxon>Pentapetalae</taxon>
        <taxon>asterids</taxon>
        <taxon>lamiids</taxon>
        <taxon>Solanales</taxon>
        <taxon>Solanaceae</taxon>
        <taxon>Solanoideae</taxon>
        <taxon>Solaneae</taxon>
        <taxon>Solanum</taxon>
    </lineage>
</organism>
<proteinExistence type="predicted"/>
<name>A0AAF0ZUK1_SOLVR</name>
<dbReference type="Gene3D" id="1.10.340.70">
    <property type="match status" value="1"/>
</dbReference>
<reference evidence="2" key="1">
    <citation type="submission" date="2023-08" db="EMBL/GenBank/DDBJ databases">
        <title>A de novo genome assembly of Solanum verrucosum Schlechtendal, a Mexican diploid species geographically isolated from the other diploid A-genome species in potato relatives.</title>
        <authorList>
            <person name="Hosaka K."/>
        </authorList>
    </citation>
    <scope>NUCLEOTIDE SEQUENCE</scope>
    <source>
        <tissue evidence="2">Young leaves</tissue>
    </source>
</reference>
<evidence type="ECO:0000259" key="1">
    <source>
        <dbReference type="Pfam" id="PF17921"/>
    </source>
</evidence>
<dbReference type="InterPro" id="IPR041588">
    <property type="entry name" value="Integrase_H2C2"/>
</dbReference>
<accession>A0AAF0ZUK1</accession>
<evidence type="ECO:0000313" key="2">
    <source>
        <dbReference type="EMBL" id="WMV50298.1"/>
    </source>
</evidence>
<dbReference type="Pfam" id="PF17921">
    <property type="entry name" value="Integrase_H2C2"/>
    <property type="match status" value="1"/>
</dbReference>
<sequence>MEKKDSDPILLQLKGAIHQQRVQVFFKEGDCVLRYQGRLCVPKEVFWWNDMKRNIADFVAKCPNCQQVKVEHKNLG</sequence>
<protein>
    <recommendedName>
        <fullName evidence="1">Integrase zinc-binding domain-containing protein</fullName>
    </recommendedName>
</protein>
<feature type="domain" description="Integrase zinc-binding" evidence="1">
    <location>
        <begin position="44"/>
        <end position="70"/>
    </location>
</feature>
<gene>
    <name evidence="2" type="ORF">MTR67_043683</name>
</gene>